<evidence type="ECO:0000313" key="2">
    <source>
        <dbReference type="EMBL" id="NBC37595.1"/>
    </source>
</evidence>
<evidence type="ECO:0000256" key="1">
    <source>
        <dbReference type="SAM" id="SignalP"/>
    </source>
</evidence>
<sequence length="311" mass="31655">MPHSWKSALYSACAGAVMLLPAGAQAQPRTAIAVAQIASAQTCTVYQGIIARSDSFAASRSSGAVTAWGAAGSSASVAASSSSFATYFVKDCTRQFEGIRTAMEAALSSSGTVAVGPGGYVLRGRMESVATTGGGYSERSVTGRTYGATSQGLLVTFNVTVADRAGRIVFGAPVTTQIDTASAMVVNGTTVAGGMSGDGVYGVLQRQVAMIAARKVAFHFRPMVVVTNSGRQIQLNYGGPLLEVGTLLTVTSPDGGASVRYRVTSTSERSALAEPIGGGDEGRITPGSRAMVIEATDPAASMGGMERVELP</sequence>
<keyword evidence="1" id="KW-0732">Signal</keyword>
<dbReference type="EMBL" id="JAAAPO010000005">
    <property type="protein sequence ID" value="NBC37595.1"/>
    <property type="molecule type" value="Genomic_DNA"/>
</dbReference>
<evidence type="ECO:0000313" key="3">
    <source>
        <dbReference type="Proteomes" id="UP000753724"/>
    </source>
</evidence>
<dbReference type="RefSeq" id="WP_161719773.1">
    <property type="nucleotide sequence ID" value="NZ_JAAAPO010000005.1"/>
</dbReference>
<gene>
    <name evidence="2" type="ORF">GTZ99_13655</name>
</gene>
<organism evidence="2 3">
    <name type="scientific">Novosphingobium ovatum</name>
    <dbReference type="NCBI Taxonomy" id="1908523"/>
    <lineage>
        <taxon>Bacteria</taxon>
        <taxon>Pseudomonadati</taxon>
        <taxon>Pseudomonadota</taxon>
        <taxon>Alphaproteobacteria</taxon>
        <taxon>Sphingomonadales</taxon>
        <taxon>Sphingomonadaceae</taxon>
        <taxon>Novosphingobium</taxon>
    </lineage>
</organism>
<feature type="chain" id="PRO_5045853421" evidence="1">
    <location>
        <begin position="27"/>
        <end position="311"/>
    </location>
</feature>
<comment type="caution">
    <text evidence="2">The sequence shown here is derived from an EMBL/GenBank/DDBJ whole genome shotgun (WGS) entry which is preliminary data.</text>
</comment>
<proteinExistence type="predicted"/>
<accession>A0ABW9XGC5</accession>
<reference evidence="3" key="1">
    <citation type="submission" date="2020-01" db="EMBL/GenBank/DDBJ databases">
        <title>Sphingomonas sp. strain CSW-10.</title>
        <authorList>
            <person name="Chen W.-M."/>
        </authorList>
    </citation>
    <scope>NUCLEOTIDE SEQUENCE [LARGE SCALE GENOMIC DNA]</scope>
    <source>
        <strain evidence="3">FSY-8</strain>
    </source>
</reference>
<name>A0ABW9XGC5_9SPHN</name>
<dbReference type="Proteomes" id="UP000753724">
    <property type="component" value="Unassembled WGS sequence"/>
</dbReference>
<feature type="signal peptide" evidence="1">
    <location>
        <begin position="1"/>
        <end position="26"/>
    </location>
</feature>
<protein>
    <submittedName>
        <fullName evidence="2">Uncharacterized protein</fullName>
    </submittedName>
</protein>
<keyword evidence="3" id="KW-1185">Reference proteome</keyword>